<dbReference type="PANTHER" id="PTHR47495:SF1">
    <property type="entry name" value="BLL3820 PROTEIN"/>
    <property type="match status" value="1"/>
</dbReference>
<dbReference type="RefSeq" id="WP_108781986.1">
    <property type="nucleotide sequence ID" value="NZ_OMKW01000002.1"/>
</dbReference>
<gene>
    <name evidence="2" type="primary">iorB</name>
    <name evidence="2" type="ORF">POI8812_01582</name>
</gene>
<dbReference type="InterPro" id="IPR012368">
    <property type="entry name" value="OxRdtase_Mopterin-bd_su_IorB"/>
</dbReference>
<dbReference type="Gene3D" id="3.90.1170.50">
    <property type="entry name" value="Aldehyde oxidase/xanthine dehydrogenase, a/b hammerhead"/>
    <property type="match status" value="1"/>
</dbReference>
<reference evidence="2 3" key="1">
    <citation type="submission" date="2018-03" db="EMBL/GenBank/DDBJ databases">
        <authorList>
            <person name="Keele B.F."/>
        </authorList>
    </citation>
    <scope>NUCLEOTIDE SEQUENCE [LARGE SCALE GENOMIC DNA]</scope>
    <source>
        <strain evidence="2 3">CeCT 8812</strain>
    </source>
</reference>
<dbReference type="AlphaFoldDB" id="A0A2R8AAM1"/>
<evidence type="ECO:0000313" key="3">
    <source>
        <dbReference type="Proteomes" id="UP000244932"/>
    </source>
</evidence>
<dbReference type="GO" id="GO:0047121">
    <property type="term" value="F:isoquinoline 1-oxidoreductase activity"/>
    <property type="evidence" value="ECO:0007669"/>
    <property type="project" value="UniProtKB-EC"/>
</dbReference>
<feature type="domain" description="Aldehyde oxidase/xanthine dehydrogenase a/b hammerhead" evidence="1">
    <location>
        <begin position="245"/>
        <end position="327"/>
    </location>
</feature>
<dbReference type="SUPFAM" id="SSF56003">
    <property type="entry name" value="Molybdenum cofactor-binding domain"/>
    <property type="match status" value="2"/>
</dbReference>
<dbReference type="Gene3D" id="3.30.365.10">
    <property type="entry name" value="Aldehyde oxidase/xanthine dehydrogenase, molybdopterin binding domain"/>
    <property type="match status" value="4"/>
</dbReference>
<dbReference type="Pfam" id="PF20256">
    <property type="entry name" value="MoCoBD_2"/>
    <property type="match status" value="2"/>
</dbReference>
<keyword evidence="3" id="KW-1185">Reference proteome</keyword>
<dbReference type="InterPro" id="IPR008274">
    <property type="entry name" value="AldOxase/xan_DH_MoCoBD1"/>
</dbReference>
<sequence>MARKKKSLFGKIVRRTFLTAGAVAVGGVAFGAYLVNRDHDNPLVAGEGEGVFNPFVKIATDGTITVITPRAEMGQGIHTTLAAMVAEELDVPLSSITTEHGPTAAAYYNAGMMEEGAFPPAFHSGLGADAQRSLMASMGKVLGLQVTGGSSSVIDGFDKMREAGAEARAALVTAAANRWSVSPDVLQTENGSVIYAAGEQSATYGELVLEAAEVEVEEIPALKSRRDWAVLGKRQMRTDIAEKVTGAPIYGIDVQLPDMLYGTVKISPRFGAAAVSFDDTAARAVPGVLDIVEIETTTGKGFGIIATNTWAAFKGAEALQVEWGDAPYPADDAGITNRLVAAIEAEGTQSLMDRGDVDAAFADPQGTIIEAEYSVPYLAHATMEPMNATAQLTEEGLTIWAGTQAPGIVQSRCAALAGLDKDNVTVNTVFLGGGFGRRGEVDFPLYATALAMQTDGKPIKVTWTREEDTTHDTYRPAAMARMRAVVPEGARADAVEMKVAAPSIIPSVIARTYPNLSAAGPDKTLTDGAYNQPVNYDNFRVSGHAADLSIPVGFWRSVGHSYNCFFHEGFMDEQAEAAGMDPLAYRLAVMEGDDRLDPARGVLNKVAEMSGWRGSVPQGKGRGLAQSLCFGTWIAMVVQVDATDDIRIEKVWAAADPGTVMDPRLFRDQVIGGAIYGFSAALGEEINFEDGQVVQQNFWDYSFMNMEQCPEFEIELLQTSPHIGGAGEVGTPPAVPALANAIYAATGQRLRQMPLSRDVRFLGV</sequence>
<dbReference type="Pfam" id="PF02738">
    <property type="entry name" value="MoCoBD_1"/>
    <property type="match status" value="1"/>
</dbReference>
<dbReference type="PANTHER" id="PTHR47495">
    <property type="entry name" value="ALDEHYDE DEHYDROGENASE"/>
    <property type="match status" value="1"/>
</dbReference>
<proteinExistence type="predicted"/>
<name>A0A2R8AAM1_9RHOB</name>
<dbReference type="EMBL" id="OMKW01000002">
    <property type="protein sequence ID" value="SPF29274.1"/>
    <property type="molecule type" value="Genomic_DNA"/>
</dbReference>
<dbReference type="PIRSF" id="PIRSF036389">
    <property type="entry name" value="IOR_B"/>
    <property type="match status" value="1"/>
</dbReference>
<protein>
    <submittedName>
        <fullName evidence="2">Isoquinoline 1-oxidoreductase subunit beta</fullName>
        <ecNumber evidence="2">1.3.99.16</ecNumber>
    </submittedName>
</protein>
<dbReference type="InterPro" id="IPR000674">
    <property type="entry name" value="Ald_Oxase/Xan_DH_a/b"/>
</dbReference>
<dbReference type="SMART" id="SM01008">
    <property type="entry name" value="Ald_Xan_dh_C"/>
    <property type="match status" value="1"/>
</dbReference>
<dbReference type="InterPro" id="IPR046867">
    <property type="entry name" value="AldOxase/xan_DH_MoCoBD2"/>
</dbReference>
<dbReference type="Proteomes" id="UP000244932">
    <property type="component" value="Unassembled WGS sequence"/>
</dbReference>
<keyword evidence="2" id="KW-0560">Oxidoreductase</keyword>
<organism evidence="2 3">
    <name type="scientific">Pontivivens insulae</name>
    <dbReference type="NCBI Taxonomy" id="1639689"/>
    <lineage>
        <taxon>Bacteria</taxon>
        <taxon>Pseudomonadati</taxon>
        <taxon>Pseudomonadota</taxon>
        <taxon>Alphaproteobacteria</taxon>
        <taxon>Rhodobacterales</taxon>
        <taxon>Paracoccaceae</taxon>
        <taxon>Pontivivens</taxon>
    </lineage>
</organism>
<dbReference type="EC" id="1.3.99.16" evidence="2"/>
<dbReference type="InterPro" id="IPR037165">
    <property type="entry name" value="AldOxase/xan_DH_Mopterin-bd_sf"/>
</dbReference>
<evidence type="ECO:0000259" key="1">
    <source>
        <dbReference type="SMART" id="SM01008"/>
    </source>
</evidence>
<evidence type="ECO:0000313" key="2">
    <source>
        <dbReference type="EMBL" id="SPF29274.1"/>
    </source>
</evidence>
<dbReference type="OrthoDB" id="9767994at2"/>
<dbReference type="InterPro" id="IPR052516">
    <property type="entry name" value="N-heterocyclic_Hydroxylase"/>
</dbReference>
<accession>A0A2R8AAM1</accession>